<name>A0AA36EA51_LACSI</name>
<dbReference type="EMBL" id="OX465081">
    <property type="protein sequence ID" value="CAI9286660.1"/>
    <property type="molecule type" value="Genomic_DNA"/>
</dbReference>
<accession>A0AA36EA51</accession>
<dbReference type="Proteomes" id="UP001177003">
    <property type="component" value="Chromosome 5"/>
</dbReference>
<organism evidence="1 2">
    <name type="scientific">Lactuca saligna</name>
    <name type="common">Willowleaf lettuce</name>
    <dbReference type="NCBI Taxonomy" id="75948"/>
    <lineage>
        <taxon>Eukaryota</taxon>
        <taxon>Viridiplantae</taxon>
        <taxon>Streptophyta</taxon>
        <taxon>Embryophyta</taxon>
        <taxon>Tracheophyta</taxon>
        <taxon>Spermatophyta</taxon>
        <taxon>Magnoliopsida</taxon>
        <taxon>eudicotyledons</taxon>
        <taxon>Gunneridae</taxon>
        <taxon>Pentapetalae</taxon>
        <taxon>asterids</taxon>
        <taxon>campanulids</taxon>
        <taxon>Asterales</taxon>
        <taxon>Asteraceae</taxon>
        <taxon>Cichorioideae</taxon>
        <taxon>Cichorieae</taxon>
        <taxon>Lactucinae</taxon>
        <taxon>Lactuca</taxon>
    </lineage>
</organism>
<proteinExistence type="predicted"/>
<protein>
    <submittedName>
        <fullName evidence="1">Uncharacterized protein</fullName>
    </submittedName>
</protein>
<gene>
    <name evidence="1" type="ORF">LSALG_LOCUS26069</name>
</gene>
<evidence type="ECO:0000313" key="2">
    <source>
        <dbReference type="Proteomes" id="UP001177003"/>
    </source>
</evidence>
<evidence type="ECO:0000313" key="1">
    <source>
        <dbReference type="EMBL" id="CAI9286660.1"/>
    </source>
</evidence>
<sequence>MQHVRGIKDTWHVIVLKTTDNNASFLVVVRENKATCSSRQGNEASFQVVVQENKAVWLVFRIFLNISRQHVGEIKATWNYLTRQRVWLGIFQGRRSSNQGRKSCDWVIVRKINAPCFRNQGYMACFQYAHDVGENQGIVASFQAIVASFKAMCASNQGSDASFHVVIRDIKATCSSNQGNEASFRVVVQEIKAMGLVFRPSFDISKQRVGGGIFHEPGGLASFDISRQCVMVGNFQGYRLANLGCKACNQVTVHRINAPC</sequence>
<keyword evidence="2" id="KW-1185">Reference proteome</keyword>
<reference evidence="1" key="1">
    <citation type="submission" date="2023-04" db="EMBL/GenBank/DDBJ databases">
        <authorList>
            <person name="Vijverberg K."/>
            <person name="Xiong W."/>
            <person name="Schranz E."/>
        </authorList>
    </citation>
    <scope>NUCLEOTIDE SEQUENCE</scope>
</reference>
<dbReference type="AlphaFoldDB" id="A0AA36EA51"/>